<evidence type="ECO:0000256" key="8">
    <source>
        <dbReference type="ARBA" id="ARBA00022691"/>
    </source>
</evidence>
<organism evidence="10 11">
    <name type="scientific">Candidatus Falkowbacteria bacterium CG10_big_fil_rev_8_21_14_0_10_44_15</name>
    <dbReference type="NCBI Taxonomy" id="1974569"/>
    <lineage>
        <taxon>Bacteria</taxon>
        <taxon>Candidatus Falkowiibacteriota</taxon>
    </lineage>
</organism>
<evidence type="ECO:0000256" key="2">
    <source>
        <dbReference type="ARBA" id="ARBA00005369"/>
    </source>
</evidence>
<sequence length="202" mass="22037">MFQIGLTKYLIDLDVLKSPHIINAFQSIDRADFVPRKYLNEAYGDYPLPLGYGQTISQPTTVAFMLEKLQPQAGEKILDVGSGSGWTTALLAQIVGPAGKVCGVEIVPELAEFGRKNLANYELNWAEIKLVTGELGCPPLAPFDKILVSAAAEEPPGKLLTQLKIGGRLIIPIQNSIWQIDKAAAGKFRQQEFPGFVFVPLV</sequence>
<dbReference type="Proteomes" id="UP000228510">
    <property type="component" value="Unassembled WGS sequence"/>
</dbReference>
<evidence type="ECO:0000313" key="11">
    <source>
        <dbReference type="Proteomes" id="UP000228510"/>
    </source>
</evidence>
<evidence type="ECO:0000313" key="10">
    <source>
        <dbReference type="EMBL" id="PIR92224.1"/>
    </source>
</evidence>
<comment type="subcellular location">
    <subcellularLocation>
        <location evidence="1">Cytoplasm</location>
    </subcellularLocation>
</comment>
<evidence type="ECO:0000256" key="3">
    <source>
        <dbReference type="ARBA" id="ARBA00011890"/>
    </source>
</evidence>
<dbReference type="SUPFAM" id="SSF53335">
    <property type="entry name" value="S-adenosyl-L-methionine-dependent methyltransferases"/>
    <property type="match status" value="1"/>
</dbReference>
<comment type="caution">
    <text evidence="10">The sequence shown here is derived from an EMBL/GenBank/DDBJ whole genome shotgun (WGS) entry which is preliminary data.</text>
</comment>
<dbReference type="Pfam" id="PF01135">
    <property type="entry name" value="PCMT"/>
    <property type="match status" value="1"/>
</dbReference>
<keyword evidence="7 10" id="KW-0808">Transferase</keyword>
<reference evidence="11" key="1">
    <citation type="submission" date="2017-09" db="EMBL/GenBank/DDBJ databases">
        <title>Depth-based differentiation of microbial function through sediment-hosted aquifers and enrichment of novel symbionts in the deep terrestrial subsurface.</title>
        <authorList>
            <person name="Probst A.J."/>
            <person name="Ladd B."/>
            <person name="Jarett J.K."/>
            <person name="Geller-Mcgrath D.E."/>
            <person name="Sieber C.M.K."/>
            <person name="Emerson J.B."/>
            <person name="Anantharaman K."/>
            <person name="Thomas B.C."/>
            <person name="Malmstrom R."/>
            <person name="Stieglmeier M."/>
            <person name="Klingl A."/>
            <person name="Woyke T."/>
            <person name="Ryan C.M."/>
            <person name="Banfield J.F."/>
        </authorList>
    </citation>
    <scope>NUCLEOTIDE SEQUENCE [LARGE SCALE GENOMIC DNA]</scope>
</reference>
<dbReference type="EC" id="2.1.1.77" evidence="3 9"/>
<dbReference type="GO" id="GO:0030091">
    <property type="term" value="P:protein repair"/>
    <property type="evidence" value="ECO:0007669"/>
    <property type="project" value="UniProtKB-UniRule"/>
</dbReference>
<evidence type="ECO:0000256" key="4">
    <source>
        <dbReference type="ARBA" id="ARBA00013346"/>
    </source>
</evidence>
<dbReference type="InterPro" id="IPR029063">
    <property type="entry name" value="SAM-dependent_MTases_sf"/>
</dbReference>
<dbReference type="AlphaFoldDB" id="A0A2H0UZG9"/>
<keyword evidence="8" id="KW-0949">S-adenosyl-L-methionine</keyword>
<comment type="similarity">
    <text evidence="2">Belongs to the methyltransferase superfamily. L-isoaspartyl/D-aspartyl protein methyltransferase family.</text>
</comment>
<dbReference type="Gene3D" id="3.40.50.150">
    <property type="entry name" value="Vaccinia Virus protein VP39"/>
    <property type="match status" value="1"/>
</dbReference>
<dbReference type="PANTHER" id="PTHR11579:SF0">
    <property type="entry name" value="PROTEIN-L-ISOASPARTATE(D-ASPARTATE) O-METHYLTRANSFERASE"/>
    <property type="match status" value="1"/>
</dbReference>
<dbReference type="EMBL" id="PFAT01000036">
    <property type="protein sequence ID" value="PIR92224.1"/>
    <property type="molecule type" value="Genomic_DNA"/>
</dbReference>
<evidence type="ECO:0000256" key="7">
    <source>
        <dbReference type="ARBA" id="ARBA00022679"/>
    </source>
</evidence>
<dbReference type="CDD" id="cd02440">
    <property type="entry name" value="AdoMet_MTases"/>
    <property type="match status" value="1"/>
</dbReference>
<proteinExistence type="inferred from homology"/>
<dbReference type="GO" id="GO:0032259">
    <property type="term" value="P:methylation"/>
    <property type="evidence" value="ECO:0007669"/>
    <property type="project" value="UniProtKB-KW"/>
</dbReference>
<evidence type="ECO:0000256" key="5">
    <source>
        <dbReference type="ARBA" id="ARBA00022490"/>
    </source>
</evidence>
<evidence type="ECO:0000256" key="9">
    <source>
        <dbReference type="NCBIfam" id="TIGR00080"/>
    </source>
</evidence>
<accession>A0A2H0UZG9</accession>
<dbReference type="GO" id="GO:0005737">
    <property type="term" value="C:cytoplasm"/>
    <property type="evidence" value="ECO:0007669"/>
    <property type="project" value="UniProtKB-SubCell"/>
</dbReference>
<dbReference type="InterPro" id="IPR000682">
    <property type="entry name" value="PCMT"/>
</dbReference>
<protein>
    <recommendedName>
        <fullName evidence="4 9">Protein-L-isoaspartate O-methyltransferase</fullName>
        <ecNumber evidence="3 9">2.1.1.77</ecNumber>
    </recommendedName>
</protein>
<evidence type="ECO:0000256" key="6">
    <source>
        <dbReference type="ARBA" id="ARBA00022603"/>
    </source>
</evidence>
<keyword evidence="6 10" id="KW-0489">Methyltransferase</keyword>
<evidence type="ECO:0000256" key="1">
    <source>
        <dbReference type="ARBA" id="ARBA00004496"/>
    </source>
</evidence>
<gene>
    <name evidence="10" type="primary">pcm</name>
    <name evidence="10" type="ORF">COU01_02970</name>
</gene>
<dbReference type="GO" id="GO:0004719">
    <property type="term" value="F:protein-L-isoaspartate (D-aspartate) O-methyltransferase activity"/>
    <property type="evidence" value="ECO:0007669"/>
    <property type="project" value="UniProtKB-UniRule"/>
</dbReference>
<dbReference type="PANTHER" id="PTHR11579">
    <property type="entry name" value="PROTEIN-L-ISOASPARTATE O-METHYLTRANSFERASE"/>
    <property type="match status" value="1"/>
</dbReference>
<dbReference type="NCBIfam" id="TIGR00080">
    <property type="entry name" value="pimt"/>
    <property type="match status" value="1"/>
</dbReference>
<name>A0A2H0UZG9_9BACT</name>
<keyword evidence="5" id="KW-0963">Cytoplasm</keyword>